<dbReference type="PANTHER" id="PTHR10272">
    <property type="entry name" value="PLATELET-ACTIVATING FACTOR ACETYLHYDROLASE"/>
    <property type="match status" value="1"/>
</dbReference>
<dbReference type="AlphaFoldDB" id="A0A6J6PLQ6"/>
<dbReference type="GO" id="GO:0016042">
    <property type="term" value="P:lipid catabolic process"/>
    <property type="evidence" value="ECO:0007669"/>
    <property type="project" value="UniProtKB-KW"/>
</dbReference>
<keyword evidence="1" id="KW-0378">Hydrolase</keyword>
<dbReference type="EMBL" id="CAEZXS010000091">
    <property type="protein sequence ID" value="CAB4699476.1"/>
    <property type="molecule type" value="Genomic_DNA"/>
</dbReference>
<evidence type="ECO:0000256" key="1">
    <source>
        <dbReference type="ARBA" id="ARBA00022801"/>
    </source>
</evidence>
<keyword evidence="2" id="KW-0442">Lipid degradation</keyword>
<dbReference type="SUPFAM" id="SSF53474">
    <property type="entry name" value="alpha/beta-Hydrolases"/>
    <property type="match status" value="1"/>
</dbReference>
<gene>
    <name evidence="4" type="ORF">UFOPK2582_00870</name>
</gene>
<keyword evidence="3" id="KW-0443">Lipid metabolism</keyword>
<proteinExistence type="predicted"/>
<evidence type="ECO:0000256" key="2">
    <source>
        <dbReference type="ARBA" id="ARBA00022963"/>
    </source>
</evidence>
<dbReference type="GO" id="GO:0003847">
    <property type="term" value="F:1-alkyl-2-acetylglycerophosphocholine esterase activity"/>
    <property type="evidence" value="ECO:0007669"/>
    <property type="project" value="TreeGrafter"/>
</dbReference>
<organism evidence="4">
    <name type="scientific">freshwater metagenome</name>
    <dbReference type="NCBI Taxonomy" id="449393"/>
    <lineage>
        <taxon>unclassified sequences</taxon>
        <taxon>metagenomes</taxon>
        <taxon>ecological metagenomes</taxon>
    </lineage>
</organism>
<dbReference type="Pfam" id="PF03403">
    <property type="entry name" value="PAF-AH_p_II"/>
    <property type="match status" value="1"/>
</dbReference>
<evidence type="ECO:0000313" key="4">
    <source>
        <dbReference type="EMBL" id="CAB4699476.1"/>
    </source>
</evidence>
<reference evidence="4" key="1">
    <citation type="submission" date="2020-05" db="EMBL/GenBank/DDBJ databases">
        <authorList>
            <person name="Chiriac C."/>
            <person name="Salcher M."/>
            <person name="Ghai R."/>
            <person name="Kavagutti S V."/>
        </authorList>
    </citation>
    <scope>NUCLEOTIDE SEQUENCE</scope>
</reference>
<dbReference type="PANTHER" id="PTHR10272:SF0">
    <property type="entry name" value="PLATELET-ACTIVATING FACTOR ACETYLHYDROLASE"/>
    <property type="match status" value="1"/>
</dbReference>
<dbReference type="Gene3D" id="3.40.50.1820">
    <property type="entry name" value="alpha/beta hydrolase"/>
    <property type="match status" value="1"/>
</dbReference>
<sequence length="386" mass="40954">MRRTTFGTFSVLAVALIFAAACVPAPPQPATGINPNSAPRAGEAAYAQHGPFEVGVTTLQMSDRKVEVWYPVNPQDIGTAPRDEYFIRDYVSAAFDQLLPAEVNPPFVTDATRDVPASDGGPFPLVLFSHGFASYRTQSTSLTTHLASWGFVVISPDYLERGLRSVLGEPPASPRADATIADEAISLIRSENLSAGGLLEGRVDSTSIYPIGHSAGGGTSLRLLERADVHSVIPMASGYSMLSQLNGSLTLPPGKSIAWIGGVKDGIAAIADIRRGFDYTPGERKLIEISGAGHNNAFTDICEIGEGGVAALALSTGIPIPSSLLALGDNGCKVPPFRDSPDVWPEVRHFVTAELRYRSGLDAQPVGLGDQVLTSFDDIARYRHNP</sequence>
<dbReference type="PROSITE" id="PS51257">
    <property type="entry name" value="PROKAR_LIPOPROTEIN"/>
    <property type="match status" value="1"/>
</dbReference>
<evidence type="ECO:0000256" key="3">
    <source>
        <dbReference type="ARBA" id="ARBA00023098"/>
    </source>
</evidence>
<dbReference type="InterPro" id="IPR029058">
    <property type="entry name" value="AB_hydrolase_fold"/>
</dbReference>
<protein>
    <submittedName>
        <fullName evidence="4">Unannotated protein</fullName>
    </submittedName>
</protein>
<name>A0A6J6PLQ6_9ZZZZ</name>
<accession>A0A6J6PLQ6</accession>